<proteinExistence type="predicted"/>
<dbReference type="CDD" id="cd02651">
    <property type="entry name" value="nuc_hydro_IU_UC_XIUA"/>
    <property type="match status" value="1"/>
</dbReference>
<dbReference type="PANTHER" id="PTHR12304">
    <property type="entry name" value="INOSINE-URIDINE PREFERRING NUCLEOSIDE HYDROLASE"/>
    <property type="match status" value="1"/>
</dbReference>
<accession>A0A4R7ED19</accession>
<dbReference type="AlphaFoldDB" id="A0A4R7ED19"/>
<evidence type="ECO:0000256" key="1">
    <source>
        <dbReference type="ARBA" id="ARBA00022801"/>
    </source>
</evidence>
<keyword evidence="2" id="KW-0326">Glycosidase</keyword>
<dbReference type="SUPFAM" id="SSF53590">
    <property type="entry name" value="Nucleoside hydrolase"/>
    <property type="match status" value="1"/>
</dbReference>
<dbReference type="PANTHER" id="PTHR12304:SF15">
    <property type="entry name" value="NON-SPECIFIC RIBONUCLEOSIDE HYDROLASE RIHC"/>
    <property type="match status" value="1"/>
</dbReference>
<evidence type="ECO:0000256" key="2">
    <source>
        <dbReference type="ARBA" id="ARBA00023295"/>
    </source>
</evidence>
<dbReference type="Proteomes" id="UP000295758">
    <property type="component" value="Unassembled WGS sequence"/>
</dbReference>
<evidence type="ECO:0000259" key="3">
    <source>
        <dbReference type="Pfam" id="PF01156"/>
    </source>
</evidence>
<evidence type="ECO:0000313" key="4">
    <source>
        <dbReference type="EMBL" id="TDS32304.1"/>
    </source>
</evidence>
<dbReference type="GO" id="GO:0006152">
    <property type="term" value="P:purine nucleoside catabolic process"/>
    <property type="evidence" value="ECO:0007669"/>
    <property type="project" value="TreeGrafter"/>
</dbReference>
<comment type="caution">
    <text evidence="4">The sequence shown here is derived from an EMBL/GenBank/DDBJ whole genome shotgun (WGS) entry which is preliminary data.</text>
</comment>
<gene>
    <name evidence="4" type="ORF">BY453_10897</name>
</gene>
<dbReference type="Pfam" id="PF01156">
    <property type="entry name" value="IU_nuc_hydro"/>
    <property type="match status" value="1"/>
</dbReference>
<dbReference type="NCBIfam" id="NF008036">
    <property type="entry name" value="PRK10768.1"/>
    <property type="match status" value="1"/>
</dbReference>
<sequence>MTKKEKKLTGDGGVKRIIIDTDPGIDDAAALTIALNNQELKVEMLTTVAGNVNLDYTTENAKKILDFFDKATPLARGNALPLLQEYEDASQFHGETGMNGYDFPESSRQLLPEHAVVEMKNKILAAEEKITLVTIGPLTNAALLLTMYPKVKEKIEEIVIMGGSTVAGNTNSSAEFNIKVDPHAAQMVINSGLPITIFGLRVTSKAVLHKKDIESIKNLGRTGEMLHSLFTHYRGGDLETVGLMMHDICTICYLLESDIFKFQECFLEVAVEGPAAGTTVADLAGRYTEAKNVKLAVDIDQKRFRDWVLKEIAKLK</sequence>
<dbReference type="GO" id="GO:0005829">
    <property type="term" value="C:cytosol"/>
    <property type="evidence" value="ECO:0007669"/>
    <property type="project" value="TreeGrafter"/>
</dbReference>
<feature type="domain" description="Inosine/uridine-preferring nucleoside hydrolase" evidence="3">
    <location>
        <begin position="17"/>
        <end position="305"/>
    </location>
</feature>
<dbReference type="EMBL" id="SOAA01000008">
    <property type="protein sequence ID" value="TDS32304.1"/>
    <property type="molecule type" value="Genomic_DNA"/>
</dbReference>
<reference evidence="4 5" key="1">
    <citation type="submission" date="2019-03" db="EMBL/GenBank/DDBJ databases">
        <title>Deep subsurface shale carbon reservoir microbial communities from Ohio and West Virginia, USA.</title>
        <authorList>
            <person name="Wrighton K."/>
        </authorList>
    </citation>
    <scope>NUCLEOTIDE SEQUENCE [LARGE SCALE GENOMIC DNA]</scope>
    <source>
        <strain evidence="4 5">UTICA-S4D12</strain>
    </source>
</reference>
<dbReference type="InterPro" id="IPR001910">
    <property type="entry name" value="Inosine/uridine_hydrolase_dom"/>
</dbReference>
<protein>
    <submittedName>
        <fullName evidence="4">Non-specific riboncleoside hydrolase</fullName>
    </submittedName>
</protein>
<dbReference type="InterPro" id="IPR023186">
    <property type="entry name" value="IUNH"/>
</dbReference>
<evidence type="ECO:0000313" key="5">
    <source>
        <dbReference type="Proteomes" id="UP000295758"/>
    </source>
</evidence>
<dbReference type="InterPro" id="IPR036452">
    <property type="entry name" value="Ribo_hydro-like"/>
</dbReference>
<dbReference type="Gene3D" id="3.90.245.10">
    <property type="entry name" value="Ribonucleoside hydrolase-like"/>
    <property type="match status" value="1"/>
</dbReference>
<dbReference type="GO" id="GO:0008477">
    <property type="term" value="F:purine nucleosidase activity"/>
    <property type="evidence" value="ECO:0007669"/>
    <property type="project" value="TreeGrafter"/>
</dbReference>
<organism evidence="4 5">
    <name type="scientific">Halanaerobium congolense</name>
    <dbReference type="NCBI Taxonomy" id="54121"/>
    <lineage>
        <taxon>Bacteria</taxon>
        <taxon>Bacillati</taxon>
        <taxon>Bacillota</taxon>
        <taxon>Clostridia</taxon>
        <taxon>Halanaerobiales</taxon>
        <taxon>Halanaerobiaceae</taxon>
        <taxon>Halanaerobium</taxon>
    </lineage>
</organism>
<keyword evidence="1 4" id="KW-0378">Hydrolase</keyword>
<name>A0A4R7ED19_9FIRM</name>